<proteinExistence type="predicted"/>
<evidence type="ECO:0000313" key="4">
    <source>
        <dbReference type="Proteomes" id="UP000030653"/>
    </source>
</evidence>
<feature type="transmembrane region" description="Helical" evidence="2">
    <location>
        <begin position="157"/>
        <end position="176"/>
    </location>
</feature>
<feature type="region of interest" description="Disordered" evidence="1">
    <location>
        <begin position="270"/>
        <end position="334"/>
    </location>
</feature>
<dbReference type="Proteomes" id="UP000030653">
    <property type="component" value="Unassembled WGS sequence"/>
</dbReference>
<feature type="compositionally biased region" description="Basic and acidic residues" evidence="1">
    <location>
        <begin position="315"/>
        <end position="332"/>
    </location>
</feature>
<evidence type="ECO:0000256" key="2">
    <source>
        <dbReference type="SAM" id="Phobius"/>
    </source>
</evidence>
<feature type="compositionally biased region" description="Low complexity" evidence="1">
    <location>
        <begin position="299"/>
        <end position="314"/>
    </location>
</feature>
<accession>M5G6I3</accession>
<keyword evidence="4" id="KW-1185">Reference proteome</keyword>
<dbReference type="OrthoDB" id="2520628at2759"/>
<reference evidence="3 4" key="1">
    <citation type="journal article" date="2012" name="Science">
        <title>The Paleozoic origin of enzymatic lignin decomposition reconstructed from 31 fungal genomes.</title>
        <authorList>
            <person name="Floudas D."/>
            <person name="Binder M."/>
            <person name="Riley R."/>
            <person name="Barry K."/>
            <person name="Blanchette R.A."/>
            <person name="Henrissat B."/>
            <person name="Martinez A.T."/>
            <person name="Otillar R."/>
            <person name="Spatafora J.W."/>
            <person name="Yadav J.S."/>
            <person name="Aerts A."/>
            <person name="Benoit I."/>
            <person name="Boyd A."/>
            <person name="Carlson A."/>
            <person name="Copeland A."/>
            <person name="Coutinho P.M."/>
            <person name="de Vries R.P."/>
            <person name="Ferreira P."/>
            <person name="Findley K."/>
            <person name="Foster B."/>
            <person name="Gaskell J."/>
            <person name="Glotzer D."/>
            <person name="Gorecki P."/>
            <person name="Heitman J."/>
            <person name="Hesse C."/>
            <person name="Hori C."/>
            <person name="Igarashi K."/>
            <person name="Jurgens J.A."/>
            <person name="Kallen N."/>
            <person name="Kersten P."/>
            <person name="Kohler A."/>
            <person name="Kuees U."/>
            <person name="Kumar T.K.A."/>
            <person name="Kuo A."/>
            <person name="LaButti K."/>
            <person name="Larrondo L.F."/>
            <person name="Lindquist E."/>
            <person name="Ling A."/>
            <person name="Lombard V."/>
            <person name="Lucas S."/>
            <person name="Lundell T."/>
            <person name="Martin R."/>
            <person name="McLaughlin D.J."/>
            <person name="Morgenstern I."/>
            <person name="Morin E."/>
            <person name="Murat C."/>
            <person name="Nagy L.G."/>
            <person name="Nolan M."/>
            <person name="Ohm R.A."/>
            <person name="Patyshakuliyeva A."/>
            <person name="Rokas A."/>
            <person name="Ruiz-Duenas F.J."/>
            <person name="Sabat G."/>
            <person name="Salamov A."/>
            <person name="Samejima M."/>
            <person name="Schmutz J."/>
            <person name="Slot J.C."/>
            <person name="St John F."/>
            <person name="Stenlid J."/>
            <person name="Sun H."/>
            <person name="Sun S."/>
            <person name="Syed K."/>
            <person name="Tsang A."/>
            <person name="Wiebenga A."/>
            <person name="Young D."/>
            <person name="Pisabarro A."/>
            <person name="Eastwood D.C."/>
            <person name="Martin F."/>
            <person name="Cullen D."/>
            <person name="Grigoriev I.V."/>
            <person name="Hibbett D.S."/>
        </authorList>
    </citation>
    <scope>NUCLEOTIDE SEQUENCE [LARGE SCALE GENOMIC DNA]</scope>
    <source>
        <strain evidence="3 4">DJM-731 SS1</strain>
    </source>
</reference>
<keyword evidence="2" id="KW-0472">Membrane</keyword>
<dbReference type="GeneID" id="63682619"/>
<evidence type="ECO:0000313" key="3">
    <source>
        <dbReference type="EMBL" id="EJT99377.1"/>
    </source>
</evidence>
<dbReference type="HOGENOM" id="CLU_813860_0_0_1"/>
<organism evidence="3 4">
    <name type="scientific">Dacryopinax primogenitus (strain DJM 731)</name>
    <name type="common">Brown rot fungus</name>
    <dbReference type="NCBI Taxonomy" id="1858805"/>
    <lineage>
        <taxon>Eukaryota</taxon>
        <taxon>Fungi</taxon>
        <taxon>Dikarya</taxon>
        <taxon>Basidiomycota</taxon>
        <taxon>Agaricomycotina</taxon>
        <taxon>Dacrymycetes</taxon>
        <taxon>Dacrymycetales</taxon>
        <taxon>Dacrymycetaceae</taxon>
        <taxon>Dacryopinax</taxon>
    </lineage>
</organism>
<keyword evidence="2" id="KW-1133">Transmembrane helix</keyword>
<feature type="transmembrane region" description="Helical" evidence="2">
    <location>
        <begin position="196"/>
        <end position="215"/>
    </location>
</feature>
<feature type="transmembrane region" description="Helical" evidence="2">
    <location>
        <begin position="67"/>
        <end position="91"/>
    </location>
</feature>
<dbReference type="EMBL" id="JH795870">
    <property type="protein sequence ID" value="EJT99377.1"/>
    <property type="molecule type" value="Genomic_DNA"/>
</dbReference>
<dbReference type="AlphaFoldDB" id="M5G6I3"/>
<gene>
    <name evidence="3" type="ORF">DACRYDRAFT_101460</name>
</gene>
<keyword evidence="2" id="KW-0812">Transmembrane</keyword>
<dbReference type="RefSeq" id="XP_040626275.1">
    <property type="nucleotide sequence ID" value="XM_040767557.1"/>
</dbReference>
<dbReference type="OMA" id="IDAHPFF"/>
<evidence type="ECO:0000256" key="1">
    <source>
        <dbReference type="SAM" id="MobiDB-lite"/>
    </source>
</evidence>
<name>M5G6I3_DACPD</name>
<feature type="compositionally biased region" description="Basic and acidic residues" evidence="1">
    <location>
        <begin position="282"/>
        <end position="296"/>
    </location>
</feature>
<sequence length="341" mass="36631">MAAARLSAPALIRLERIIQQYSTVPLYPGYVPVPAFTIVHSVRTYVAWAQATKATGAQGKLGFLQGLFGYLVVSWSGMTMSCILLVVPPIWMYNAQYFLTYVCAFCLLSIGPIPDILCQLPAEPLAILDGFYRTSGAIGMMQLAQKNPSVGLRTSPLTVLVLGAVTSGGGTLVIPTFGLAELDWTLRTPPVLKGDIWTTLDLWAGAVVVAVYAFLSEAHPGLNLRLLGINGMEDYRGRIHPWFSEAEAKVIAIIVGITIFSLRAGRPMAKPVNPTSKAKAAKAAEKRHEVKDKESVDLSSSSSAISTSIGATTTPKKEEKGEEGDAQHHGESIIDFQAMAI</sequence>
<protein>
    <submittedName>
        <fullName evidence="3">Uncharacterized protein</fullName>
    </submittedName>
</protein>